<feature type="compositionally biased region" description="Pro residues" evidence="7">
    <location>
        <begin position="251"/>
        <end position="260"/>
    </location>
</feature>
<feature type="domain" description="AP2/ERF" evidence="8">
    <location>
        <begin position="83"/>
        <end position="147"/>
    </location>
</feature>
<evidence type="ECO:0000256" key="2">
    <source>
        <dbReference type="ARBA" id="ARBA00023015"/>
    </source>
</evidence>
<evidence type="ECO:0000256" key="6">
    <source>
        <dbReference type="ARBA" id="ARBA00037973"/>
    </source>
</evidence>
<feature type="compositionally biased region" description="Low complexity" evidence="7">
    <location>
        <begin position="16"/>
        <end position="40"/>
    </location>
</feature>
<dbReference type="PROSITE" id="PS51032">
    <property type="entry name" value="AP2_ERF"/>
    <property type="match status" value="2"/>
</dbReference>
<dbReference type="SMART" id="SM00380">
    <property type="entry name" value="AP2"/>
    <property type="match status" value="2"/>
</dbReference>
<keyword evidence="2" id="KW-0805">Transcription regulation</keyword>
<proteinExistence type="inferred from homology"/>
<dbReference type="EMBL" id="CM000138">
    <property type="protein sequence ID" value="EEE55568.1"/>
    <property type="molecule type" value="Genomic_DNA"/>
</dbReference>
<dbReference type="CDD" id="cd00018">
    <property type="entry name" value="AP2"/>
    <property type="match status" value="2"/>
</dbReference>
<gene>
    <name evidence="9" type="ORF">OsJ_03843</name>
</gene>
<dbReference type="InterPro" id="IPR016177">
    <property type="entry name" value="DNA-bd_dom_sf"/>
</dbReference>
<dbReference type="Proteomes" id="UP000007752">
    <property type="component" value="Chromosome 1"/>
</dbReference>
<dbReference type="Gene3D" id="3.30.730.10">
    <property type="entry name" value="AP2/ERF domain"/>
    <property type="match status" value="2"/>
</dbReference>
<accession>B9ETU9</accession>
<reference evidence="9" key="2">
    <citation type="submission" date="2008-12" db="EMBL/GenBank/DDBJ databases">
        <title>Improved gene annotation of the rice (Oryza sativa) genomes.</title>
        <authorList>
            <person name="Wang J."/>
            <person name="Li R."/>
            <person name="Fan W."/>
            <person name="Huang Q."/>
            <person name="Zhang J."/>
            <person name="Zhou Y."/>
            <person name="Hu Y."/>
            <person name="Zi S."/>
            <person name="Li J."/>
            <person name="Ni P."/>
            <person name="Zheng H."/>
            <person name="Zhang Y."/>
            <person name="Zhao M."/>
            <person name="Hao Q."/>
            <person name="McDermott J."/>
            <person name="Samudrala R."/>
            <person name="Kristiansen K."/>
            <person name="Wong G.K.-S."/>
        </authorList>
    </citation>
    <scope>NUCLEOTIDE SEQUENCE</scope>
</reference>
<sequence length="504" mass="55895">MEAPLHFTARRRRRPLPVAAATTLLSPPRSSSSSSSTASSCIVPPRTESGKKKSKHRKRAKDGTGGDDDDAAVAAAPRKGSSIYKGVARHRGSGKYEAHLWDKQGWNPNQTRKRGRQGAYDTEEAAARTYDLAALKIWGSDHVLNFPIDTYRKELERMQRMTREEYLATLRRKSSGFSRGVSKYRGVAKHHHNGRWEARIGRAVGKKYLYLGTFDTQEEAATAYDLAAIQLRGRSAVTNFDASCYTYTDHLPPPPPPQPPSVCKTEPELEPPQPAAPPGSESLLRPKMEPCDDWEPPAICPSLRDADDADHAIAEILPALCMDRADFEARYPARRARDAAADGWSTSSDDVAAASVDDDVLRSLPDDVGFVDDVESLFLDAPGPGRRRRRRRDARRRGTRGAARAFCRVSSGQRRGGLLRDQLVGVRALVVLTSRTDRAGFGTCTLSDSGIIKLPLVRVECWRDKLTTPRKSVTIMLGHSQYIYMAFGLNCPAKQIVYVEKKRR</sequence>
<comment type="subcellular location">
    <subcellularLocation>
        <location evidence="1">Nucleus</location>
    </subcellularLocation>
</comment>
<evidence type="ECO:0000259" key="8">
    <source>
        <dbReference type="PROSITE" id="PS51032"/>
    </source>
</evidence>
<dbReference type="GO" id="GO:0003677">
    <property type="term" value="F:DNA binding"/>
    <property type="evidence" value="ECO:0007669"/>
    <property type="project" value="UniProtKB-KW"/>
</dbReference>
<feature type="domain" description="AP2/ERF" evidence="8">
    <location>
        <begin position="183"/>
        <end position="241"/>
    </location>
</feature>
<comment type="similarity">
    <text evidence="6">Belongs to the AP2/ERF transcription factor family. AP2 subfamily.</text>
</comment>
<keyword evidence="3" id="KW-0238">DNA-binding</keyword>
<feature type="region of interest" description="Disordered" evidence="7">
    <location>
        <begin position="248"/>
        <end position="291"/>
    </location>
</feature>
<evidence type="ECO:0000256" key="7">
    <source>
        <dbReference type="SAM" id="MobiDB-lite"/>
    </source>
</evidence>
<evidence type="ECO:0000256" key="1">
    <source>
        <dbReference type="ARBA" id="ARBA00004123"/>
    </source>
</evidence>
<dbReference type="PANTHER" id="PTHR32467:SF97">
    <property type="entry name" value="ETHYLENE-RESPONSIVE TRANSCRIPTION FACTOR WRI1"/>
    <property type="match status" value="1"/>
</dbReference>
<dbReference type="AlphaFoldDB" id="B9ETU9"/>
<reference evidence="9" key="1">
    <citation type="journal article" date="2005" name="PLoS Biol.">
        <title>The genomes of Oryza sativa: a history of duplications.</title>
        <authorList>
            <person name="Yu J."/>
            <person name="Wang J."/>
            <person name="Lin W."/>
            <person name="Li S."/>
            <person name="Li H."/>
            <person name="Zhou J."/>
            <person name="Ni P."/>
            <person name="Dong W."/>
            <person name="Hu S."/>
            <person name="Zeng C."/>
            <person name="Zhang J."/>
            <person name="Zhang Y."/>
            <person name="Li R."/>
            <person name="Xu Z."/>
            <person name="Li S."/>
            <person name="Li X."/>
            <person name="Zheng H."/>
            <person name="Cong L."/>
            <person name="Lin L."/>
            <person name="Yin J."/>
            <person name="Geng J."/>
            <person name="Li G."/>
            <person name="Shi J."/>
            <person name="Liu J."/>
            <person name="Lv H."/>
            <person name="Li J."/>
            <person name="Wang J."/>
            <person name="Deng Y."/>
            <person name="Ran L."/>
            <person name="Shi X."/>
            <person name="Wang X."/>
            <person name="Wu Q."/>
            <person name="Li C."/>
            <person name="Ren X."/>
            <person name="Wang J."/>
            <person name="Wang X."/>
            <person name="Li D."/>
            <person name="Liu D."/>
            <person name="Zhang X."/>
            <person name="Ji Z."/>
            <person name="Zhao W."/>
            <person name="Sun Y."/>
            <person name="Zhang Z."/>
            <person name="Bao J."/>
            <person name="Han Y."/>
            <person name="Dong L."/>
            <person name="Ji J."/>
            <person name="Chen P."/>
            <person name="Wu S."/>
            <person name="Liu J."/>
            <person name="Xiao Y."/>
            <person name="Bu D."/>
            <person name="Tan J."/>
            <person name="Yang L."/>
            <person name="Ye C."/>
            <person name="Zhang J."/>
            <person name="Xu J."/>
            <person name="Zhou Y."/>
            <person name="Yu Y."/>
            <person name="Zhang B."/>
            <person name="Zhuang S."/>
            <person name="Wei H."/>
            <person name="Liu B."/>
            <person name="Lei M."/>
            <person name="Yu H."/>
            <person name="Li Y."/>
            <person name="Xu H."/>
            <person name="Wei S."/>
            <person name="He X."/>
            <person name="Fang L."/>
            <person name="Zhang Z."/>
            <person name="Zhang Y."/>
            <person name="Huang X."/>
            <person name="Su Z."/>
            <person name="Tong W."/>
            <person name="Li J."/>
            <person name="Tong Z."/>
            <person name="Li S."/>
            <person name="Ye J."/>
            <person name="Wang L."/>
            <person name="Fang L."/>
            <person name="Lei T."/>
            <person name="Chen C."/>
            <person name="Chen H."/>
            <person name="Xu Z."/>
            <person name="Li H."/>
            <person name="Huang H."/>
            <person name="Zhang F."/>
            <person name="Xu H."/>
            <person name="Li N."/>
            <person name="Zhao C."/>
            <person name="Li S."/>
            <person name="Dong L."/>
            <person name="Huang Y."/>
            <person name="Li L."/>
            <person name="Xi Y."/>
            <person name="Qi Q."/>
            <person name="Li W."/>
            <person name="Zhang B."/>
            <person name="Hu W."/>
            <person name="Zhang Y."/>
            <person name="Tian X."/>
            <person name="Jiao Y."/>
            <person name="Liang X."/>
            <person name="Jin J."/>
            <person name="Gao L."/>
            <person name="Zheng W."/>
            <person name="Hao B."/>
            <person name="Liu S."/>
            <person name="Wang W."/>
            <person name="Yuan L."/>
            <person name="Cao M."/>
            <person name="McDermott J."/>
            <person name="Samudrala R."/>
            <person name="Wang J."/>
            <person name="Wong G.K."/>
            <person name="Yang H."/>
        </authorList>
    </citation>
    <scope>NUCLEOTIDE SEQUENCE [LARGE SCALE GENOMIC DNA]</scope>
</reference>
<protein>
    <recommendedName>
        <fullName evidence="8">AP2/ERF domain-containing protein</fullName>
    </recommendedName>
</protein>
<evidence type="ECO:0000313" key="9">
    <source>
        <dbReference type="EMBL" id="EEE55568.1"/>
    </source>
</evidence>
<dbReference type="PANTHER" id="PTHR32467">
    <property type="entry name" value="AP2-LIKE ETHYLENE-RESPONSIVE TRANSCRIPTION FACTOR"/>
    <property type="match status" value="1"/>
</dbReference>
<dbReference type="Pfam" id="PF00847">
    <property type="entry name" value="AP2"/>
    <property type="match status" value="1"/>
</dbReference>
<keyword evidence="5" id="KW-0539">Nucleus</keyword>
<organism evidence="9">
    <name type="scientific">Oryza sativa subsp. japonica</name>
    <name type="common">Rice</name>
    <dbReference type="NCBI Taxonomy" id="39947"/>
    <lineage>
        <taxon>Eukaryota</taxon>
        <taxon>Viridiplantae</taxon>
        <taxon>Streptophyta</taxon>
        <taxon>Embryophyta</taxon>
        <taxon>Tracheophyta</taxon>
        <taxon>Spermatophyta</taxon>
        <taxon>Magnoliopsida</taxon>
        <taxon>Liliopsida</taxon>
        <taxon>Poales</taxon>
        <taxon>Poaceae</taxon>
        <taxon>BOP clade</taxon>
        <taxon>Oryzoideae</taxon>
        <taxon>Oryzeae</taxon>
        <taxon>Oryzinae</taxon>
        <taxon>Oryza</taxon>
        <taxon>Oryza sativa</taxon>
    </lineage>
</organism>
<name>B9ETU9_ORYSJ</name>
<evidence type="ECO:0000256" key="5">
    <source>
        <dbReference type="ARBA" id="ARBA00023242"/>
    </source>
</evidence>
<dbReference type="InterPro" id="IPR036955">
    <property type="entry name" value="AP2/ERF_dom_sf"/>
</dbReference>
<feature type="region of interest" description="Disordered" evidence="7">
    <location>
        <begin position="1"/>
        <end position="74"/>
    </location>
</feature>
<dbReference type="SUPFAM" id="SSF54171">
    <property type="entry name" value="DNA-binding domain"/>
    <property type="match status" value="2"/>
</dbReference>
<keyword evidence="4" id="KW-0804">Transcription</keyword>
<dbReference type="GO" id="GO:0003700">
    <property type="term" value="F:DNA-binding transcription factor activity"/>
    <property type="evidence" value="ECO:0007669"/>
    <property type="project" value="InterPro"/>
</dbReference>
<evidence type="ECO:0000256" key="4">
    <source>
        <dbReference type="ARBA" id="ARBA00023163"/>
    </source>
</evidence>
<dbReference type="PRINTS" id="PR00367">
    <property type="entry name" value="ETHRSPELEMNT"/>
</dbReference>
<evidence type="ECO:0000256" key="3">
    <source>
        <dbReference type="ARBA" id="ARBA00023125"/>
    </source>
</evidence>
<dbReference type="InterPro" id="IPR001471">
    <property type="entry name" value="AP2/ERF_dom"/>
</dbReference>
<dbReference type="GO" id="GO:0005634">
    <property type="term" value="C:nucleus"/>
    <property type="evidence" value="ECO:0007669"/>
    <property type="project" value="UniProtKB-SubCell"/>
</dbReference>